<keyword evidence="4 15" id="KW-0107">Calcium channel</keyword>
<feature type="transmembrane region" description="Helical" evidence="17">
    <location>
        <begin position="314"/>
        <end position="334"/>
    </location>
</feature>
<proteinExistence type="inferred from homology"/>
<feature type="transmembrane region" description="Helical" evidence="17">
    <location>
        <begin position="1382"/>
        <end position="1406"/>
    </location>
</feature>
<feature type="region of interest" description="Disordered" evidence="16">
    <location>
        <begin position="1566"/>
        <end position="1594"/>
    </location>
</feature>
<evidence type="ECO:0000256" key="17">
    <source>
        <dbReference type="SAM" id="Phobius"/>
    </source>
</evidence>
<evidence type="ECO:0000313" key="21">
    <source>
        <dbReference type="Proteomes" id="UP001472866"/>
    </source>
</evidence>
<keyword evidence="3 15" id="KW-0109">Calcium transport</keyword>
<feature type="transmembrane region" description="Helical" evidence="17">
    <location>
        <begin position="491"/>
        <end position="515"/>
    </location>
</feature>
<feature type="transmembrane region" description="Helical" evidence="17">
    <location>
        <begin position="1139"/>
        <end position="1158"/>
    </location>
</feature>
<evidence type="ECO:0000256" key="3">
    <source>
        <dbReference type="ARBA" id="ARBA00022568"/>
    </source>
</evidence>
<keyword evidence="10" id="KW-0406">Ion transport</keyword>
<evidence type="ECO:0000313" key="20">
    <source>
        <dbReference type="EMBL" id="WZN58608.1"/>
    </source>
</evidence>
<evidence type="ECO:0000256" key="12">
    <source>
        <dbReference type="ARBA" id="ARBA00023180"/>
    </source>
</evidence>
<accession>A0AAX4NXP4</accession>
<dbReference type="PROSITE" id="PS50096">
    <property type="entry name" value="IQ"/>
    <property type="match status" value="1"/>
</dbReference>
<dbReference type="EMBL" id="CP151501">
    <property type="protein sequence ID" value="WZN58608.1"/>
    <property type="molecule type" value="Genomic_DNA"/>
</dbReference>
<keyword evidence="7 14" id="KW-0106">Calcium</keyword>
<feature type="transmembrane region" description="Helical" evidence="17">
    <location>
        <begin position="423"/>
        <end position="442"/>
    </location>
</feature>
<keyword evidence="13" id="KW-0407">Ion channel</keyword>
<feature type="transmembrane region" description="Helical" evidence="17">
    <location>
        <begin position="1058"/>
        <end position="1082"/>
    </location>
</feature>
<evidence type="ECO:0000259" key="19">
    <source>
        <dbReference type="Pfam" id="PF16905"/>
    </source>
</evidence>
<feature type="transmembrane region" description="Helical" evidence="17">
    <location>
        <begin position="842"/>
        <end position="869"/>
    </location>
</feature>
<feature type="domain" description="Ion transport" evidence="18">
    <location>
        <begin position="1139"/>
        <end position="1412"/>
    </location>
</feature>
<dbReference type="Gene3D" id="1.10.238.10">
    <property type="entry name" value="EF-hand"/>
    <property type="match status" value="1"/>
</dbReference>
<organism evidence="20 21">
    <name type="scientific">Chloropicon roscoffensis</name>
    <dbReference type="NCBI Taxonomy" id="1461544"/>
    <lineage>
        <taxon>Eukaryota</taxon>
        <taxon>Viridiplantae</taxon>
        <taxon>Chlorophyta</taxon>
        <taxon>Chloropicophyceae</taxon>
        <taxon>Chloropicales</taxon>
        <taxon>Chloropicaceae</taxon>
        <taxon>Chloropicon</taxon>
    </lineage>
</organism>
<evidence type="ECO:0000256" key="5">
    <source>
        <dbReference type="ARBA" id="ARBA00022692"/>
    </source>
</evidence>
<dbReference type="GO" id="GO:0098703">
    <property type="term" value="P:calcium ion import across plasma membrane"/>
    <property type="evidence" value="ECO:0007669"/>
    <property type="project" value="TreeGrafter"/>
</dbReference>
<dbReference type="InterPro" id="IPR002077">
    <property type="entry name" value="VDCCAlpha1"/>
</dbReference>
<keyword evidence="8 15" id="KW-0851">Voltage-gated channel</keyword>
<dbReference type="SUPFAM" id="SSF81324">
    <property type="entry name" value="Voltage-gated potassium channels"/>
    <property type="match status" value="4"/>
</dbReference>
<feature type="transmembrane region" description="Helical" evidence="17">
    <location>
        <begin position="536"/>
        <end position="561"/>
    </location>
</feature>
<evidence type="ECO:0000256" key="11">
    <source>
        <dbReference type="ARBA" id="ARBA00023136"/>
    </source>
</evidence>
<evidence type="ECO:0000256" key="10">
    <source>
        <dbReference type="ARBA" id="ARBA00023065"/>
    </source>
</evidence>
<dbReference type="PANTHER" id="PTHR45628:SF7">
    <property type="entry name" value="VOLTAGE-DEPENDENT CALCIUM CHANNEL TYPE A SUBUNIT ALPHA-1"/>
    <property type="match status" value="1"/>
</dbReference>
<feature type="transmembrane region" description="Helical" evidence="17">
    <location>
        <begin position="616"/>
        <end position="640"/>
    </location>
</feature>
<feature type="transmembrane region" description="Helical" evidence="17">
    <location>
        <begin position="74"/>
        <end position="93"/>
    </location>
</feature>
<evidence type="ECO:0000256" key="16">
    <source>
        <dbReference type="SAM" id="MobiDB-lite"/>
    </source>
</evidence>
<keyword evidence="14" id="KW-0479">Metal-binding</keyword>
<name>A0AAX4NXP4_9CHLO</name>
<dbReference type="InterPro" id="IPR050599">
    <property type="entry name" value="VDCC_alpha-1_subunit"/>
</dbReference>
<evidence type="ECO:0000256" key="4">
    <source>
        <dbReference type="ARBA" id="ARBA00022673"/>
    </source>
</evidence>
<feature type="binding site" evidence="14">
    <location>
        <position position="598"/>
    </location>
    <ligand>
        <name>Ca(2+)</name>
        <dbReference type="ChEBI" id="CHEBI:29108"/>
    </ligand>
</feature>
<keyword evidence="6" id="KW-0677">Repeat</keyword>
<dbReference type="InterPro" id="IPR005821">
    <property type="entry name" value="Ion_trans_dom"/>
</dbReference>
<keyword evidence="11 17" id="KW-0472">Membrane</keyword>
<comment type="similarity">
    <text evidence="15">Belongs to the calcium channel alpha-1 subunit (TC 1.A.1.11) family.</text>
</comment>
<keyword evidence="9 17" id="KW-1133">Transmembrane helix</keyword>
<comment type="subcellular location">
    <subcellularLocation>
        <location evidence="1 15">Membrane</location>
        <topology evidence="1 15">Multi-pass membrane protein</topology>
    </subcellularLocation>
</comment>
<feature type="transmembrane region" description="Helical" evidence="17">
    <location>
        <begin position="1255"/>
        <end position="1280"/>
    </location>
</feature>
<evidence type="ECO:0000256" key="14">
    <source>
        <dbReference type="PIRSR" id="PIRSR602077-1"/>
    </source>
</evidence>
<sequence>MTAERNQQHMYETLSGTGSAGLRPAYGSDSAEVIAGSRRRERAEIRKVYCDYSLGVFSKGNTVRHACIKIVESPVFEAAIIAAIVLNCTFLAMADPTRASNEGRNKLVNDSEIPFSALFILEAVIKVMAMGLYFEPTAAVRSTAKSQKKAQLGKHFPPSVEYVYIPTYLKDGWNVLDFVVVVGGIVSLSGTKSSVSSIRTIRVLRPLRTISALPGMRILVGTIIRSLPMMANVLLLSAFLFIVFGISGVQLFKGILRNRCFAQGPGQTLALVDEERVCSKSSKYLWAGYSCGFGEVCTTYGNPNHGITSFDNILWAWLTVFQIITLEGWTPIMYDVMDATSGWSMLYFIILIGLGAFFLINLAVGIVAEVYDQVQDEDEKEEDENAEDEREGAMDLYSYLDLAPDSGIRVLAQRLCKPVIDHALFDPFFTVMIVLNTVLLAMEYDDMPAGYADTLKLMNEILTYSFAVEMVLKIGGKQGHYFRDRSDLFDAFVTVVSLVEMFATSNGSLTALRAFRILRILRLFRRWKSLQDFLKILKETVANLGNFTFIVFLVIFIYALLGMDLFGNKFHFDDGRPRHNFDTLIWSILSVFQILTGEDWNAVMYDGIRATSSVSAFYFVSLLLIGQYTILNLFIAILLANFEAQHEEDETQDEEQMFTSSSKKTFHRMIVSARQRVTTVVDRIKSSVFGVTPSESYLSKEEGGRNKVLDDDRFHSFVENAKLLDLEDLQNLERSTDLDDRQTELVKKIIEIKNKKSFSETSRASFSRRNSISFSYYGHKDEGEMLNGSSLCIFPADNKFRKLVFKIIDDRRFEYFILVLIFLSSLAMACEVPRPSPREEDFFYWLDVVFLVAFGIEALMKIVAFGFLFGRNHYLHDAWNCMDFLIVVMSFFGVALATLNVEGLSIFRIMRTLRPLRFLSRVPQLKVVVNALLKSVPALGNVAVVSIIFYVICGILSMQLFMGKFHYCSSDLCCVSTNGTDHCSQVLTKQHCVGYAGAADSGVACAWENERMNFDNIYNSLLTLFEMSTTEGWTTVMYAAVDSTGKDTQRVRDYSPVVALYFLVLMVFLSFFILNLFVGIILDTFSEMQRKNNYASSFLTPEQQTWVDSQKMAFTSKPKPVHIYSDSFKKSLLKWVSSSHFETAILVLIVANVVFMMFEHENQDEWVSDLLVISNLVFTLIFLLEALIKIIAYSVNKMNYFADGWNRFDFIVVLFSMFGLISGNGGGASVLRVFRIARVFRLVKRLNGLNILFKTLLISVPTMLNVGGLMFIFFFIFAVLGMNLFGKVQTEDNYASFQHFGWALLTLLRMSTGEAWNSIMEDLMVKPPDCEKAKEPYCKNATTGSAALSWYPDGPAIGQADCLGPGATWITNVDNCGAGDFAIPYMVAFVLFGSFIFLNLVIAVVLENFSLMLKMDSGPITPLDIRAFEAVWSKFDPRAKGYIMQADLKELFFSVPPPLGLKGQRILPNDLETWIRELKLGLKPFKSYHEVLGSLLRRAVKDNDVAASIPEEVKILMDIQLKKTLTMRQSNPKKKQQKYRKLANRADILFAVITIQRVARRWLDKKKRREERKRREEELAKSHKRKSIAEFMGL</sequence>
<feature type="transmembrane region" description="Helical" evidence="17">
    <location>
        <begin position="113"/>
        <end position="134"/>
    </location>
</feature>
<feature type="domain" description="Ion transport" evidence="18">
    <location>
        <begin position="423"/>
        <end position="648"/>
    </location>
</feature>
<reference evidence="20 21" key="1">
    <citation type="submission" date="2024-03" db="EMBL/GenBank/DDBJ databases">
        <title>Complete genome sequence of the green alga Chloropicon roscoffensis RCC1871.</title>
        <authorList>
            <person name="Lemieux C."/>
            <person name="Pombert J.-F."/>
            <person name="Otis C."/>
            <person name="Turmel M."/>
        </authorList>
    </citation>
    <scope>NUCLEOTIDE SEQUENCE [LARGE SCALE GENOMIC DNA]</scope>
    <source>
        <strain evidence="20 21">RCC1871</strain>
    </source>
</reference>
<dbReference type="FunFam" id="1.20.120.350:FF:000009">
    <property type="entry name" value="Voltage-dependent T-type calcium channel subunit alpha"/>
    <property type="match status" value="1"/>
</dbReference>
<feature type="domain" description="Voltage-dependent L-type calcium channel IQ-associated" evidence="19">
    <location>
        <begin position="1428"/>
        <end position="1463"/>
    </location>
</feature>
<evidence type="ECO:0000256" key="2">
    <source>
        <dbReference type="ARBA" id="ARBA00022448"/>
    </source>
</evidence>
<protein>
    <submittedName>
        <fullName evidence="20">Ion transport protein</fullName>
    </submittedName>
</protein>
<evidence type="ECO:0000256" key="6">
    <source>
        <dbReference type="ARBA" id="ARBA00022737"/>
    </source>
</evidence>
<evidence type="ECO:0000256" key="1">
    <source>
        <dbReference type="ARBA" id="ARBA00004141"/>
    </source>
</evidence>
<dbReference type="Proteomes" id="UP001472866">
    <property type="component" value="Chromosome 01"/>
</dbReference>
<keyword evidence="2" id="KW-0813">Transport</keyword>
<feature type="transmembrane region" description="Helical" evidence="17">
    <location>
        <begin position="938"/>
        <end position="961"/>
    </location>
</feature>
<feature type="domain" description="Ion transport" evidence="18">
    <location>
        <begin position="811"/>
        <end position="1091"/>
    </location>
</feature>
<evidence type="ECO:0000259" key="18">
    <source>
        <dbReference type="Pfam" id="PF00520"/>
    </source>
</evidence>
<keyword evidence="5 17" id="KW-0812">Transmembrane</keyword>
<keyword evidence="12" id="KW-0325">Glycoprotein</keyword>
<dbReference type="GO" id="GO:0005891">
    <property type="term" value="C:voltage-gated calcium channel complex"/>
    <property type="evidence" value="ECO:0007669"/>
    <property type="project" value="InterPro"/>
</dbReference>
<feature type="transmembrane region" description="Helical" evidence="17">
    <location>
        <begin position="813"/>
        <end position="830"/>
    </location>
</feature>
<keyword evidence="21" id="KW-1185">Reference proteome</keyword>
<feature type="transmembrane region" description="Helical" evidence="17">
    <location>
        <begin position="1211"/>
        <end position="1234"/>
    </location>
</feature>
<feature type="transmembrane region" description="Helical" evidence="17">
    <location>
        <begin position="233"/>
        <end position="252"/>
    </location>
</feature>
<dbReference type="GO" id="GO:0046872">
    <property type="term" value="F:metal ion binding"/>
    <property type="evidence" value="ECO:0007669"/>
    <property type="project" value="UniProtKB-KW"/>
</dbReference>
<gene>
    <name evidence="20" type="ORF">HKI87_01g01320</name>
</gene>
<evidence type="ECO:0000256" key="13">
    <source>
        <dbReference type="ARBA" id="ARBA00023303"/>
    </source>
</evidence>
<evidence type="ECO:0000256" key="15">
    <source>
        <dbReference type="RuleBase" id="RU003808"/>
    </source>
</evidence>
<dbReference type="Gene3D" id="1.10.287.70">
    <property type="match status" value="4"/>
</dbReference>
<evidence type="ECO:0000256" key="9">
    <source>
        <dbReference type="ARBA" id="ARBA00022989"/>
    </source>
</evidence>
<feature type="transmembrane region" description="Helical" evidence="17">
    <location>
        <begin position="346"/>
        <end position="371"/>
    </location>
</feature>
<dbReference type="GO" id="GO:0008331">
    <property type="term" value="F:high voltage-gated calcium channel activity"/>
    <property type="evidence" value="ECO:0007669"/>
    <property type="project" value="TreeGrafter"/>
</dbReference>
<feature type="transmembrane region" description="Helical" evidence="17">
    <location>
        <begin position="1170"/>
        <end position="1191"/>
    </location>
</feature>
<feature type="transmembrane region" description="Helical" evidence="17">
    <location>
        <begin position="881"/>
        <end position="901"/>
    </location>
</feature>
<dbReference type="PRINTS" id="PR00167">
    <property type="entry name" value="CACHANNEL"/>
</dbReference>
<feature type="binding site" evidence="14">
    <location>
        <position position="327"/>
    </location>
    <ligand>
        <name>Ca(2+)</name>
        <dbReference type="ChEBI" id="CHEBI:29108"/>
    </ligand>
</feature>
<evidence type="ECO:0000256" key="7">
    <source>
        <dbReference type="ARBA" id="ARBA00022837"/>
    </source>
</evidence>
<evidence type="ECO:0000256" key="8">
    <source>
        <dbReference type="ARBA" id="ARBA00022882"/>
    </source>
</evidence>
<dbReference type="InterPro" id="IPR027359">
    <property type="entry name" value="Volt_channel_dom_sf"/>
</dbReference>
<dbReference type="Gene3D" id="1.20.120.350">
    <property type="entry name" value="Voltage-gated potassium channels. Chain C"/>
    <property type="match status" value="4"/>
</dbReference>
<feature type="binding site" evidence="14">
    <location>
        <position position="1031"/>
    </location>
    <ligand>
        <name>Ca(2+)</name>
        <dbReference type="ChEBI" id="CHEBI:29108"/>
    </ligand>
</feature>
<dbReference type="Pfam" id="PF00520">
    <property type="entry name" value="Ion_trans"/>
    <property type="match status" value="4"/>
</dbReference>
<dbReference type="Pfam" id="PF16905">
    <property type="entry name" value="GPHH"/>
    <property type="match status" value="1"/>
</dbReference>
<dbReference type="PANTHER" id="PTHR45628">
    <property type="entry name" value="VOLTAGE-DEPENDENT CALCIUM CHANNEL TYPE A SUBUNIT ALPHA-1"/>
    <property type="match status" value="1"/>
</dbReference>
<dbReference type="InterPro" id="IPR031649">
    <property type="entry name" value="GPHH_dom"/>
</dbReference>
<feature type="domain" description="Ion transport" evidence="18">
    <location>
        <begin position="74"/>
        <end position="377"/>
    </location>
</feature>